<evidence type="ECO:0000313" key="1">
    <source>
        <dbReference type="EMBL" id="KAB1865088.1"/>
    </source>
</evidence>
<reference evidence="2" key="1">
    <citation type="submission" date="2019-09" db="EMBL/GenBank/DDBJ databases">
        <title>Whole genome sequencing of Microbacterium maritypicum.</title>
        <authorList>
            <person name="Lenchi N."/>
        </authorList>
    </citation>
    <scope>NUCLEOTIDE SEQUENCE [LARGE SCALE GENOMIC DNA]</scope>
    <source>
        <strain evidence="2">G1</strain>
    </source>
</reference>
<evidence type="ECO:0008006" key="3">
    <source>
        <dbReference type="Google" id="ProtNLM"/>
    </source>
</evidence>
<proteinExistence type="predicted"/>
<gene>
    <name evidence="1" type="ORF">F6A08_13650</name>
</gene>
<protein>
    <recommendedName>
        <fullName evidence="3">DUF2004 domain-containing protein</fullName>
    </recommendedName>
</protein>
<dbReference type="EMBL" id="WAAO01000002">
    <property type="protein sequence ID" value="KAB1865088.1"/>
    <property type="molecule type" value="Genomic_DNA"/>
</dbReference>
<dbReference type="RefSeq" id="WP_151459700.1">
    <property type="nucleotide sequence ID" value="NZ_WAAO01000002.1"/>
</dbReference>
<name>A0ABQ6V6U0_9MICO</name>
<accession>A0ABQ6V6U0</accession>
<dbReference type="Proteomes" id="UP000478836">
    <property type="component" value="Unassembled WGS sequence"/>
</dbReference>
<comment type="caution">
    <text evidence="1">The sequence shown here is derived from an EMBL/GenBank/DDBJ whole genome shotgun (WGS) entry which is preliminary data.</text>
</comment>
<keyword evidence="2" id="KW-1185">Reference proteome</keyword>
<sequence>MSDENPTIDDPALGTLVRARSELTDGTVLAHDWFVGTVTVDGAELELMVEGMTPDEVLPLLPRLRETVARLEELRRIATDAVVTNFSTGEPEPSELDDAATDLVLETVEASSDGGIVLHLTDSCGEHFPEEYWPAVHFGTDGAVEKVTVES</sequence>
<organism evidence="1 2">
    <name type="scientific">Microbacterium algeriense</name>
    <dbReference type="NCBI Taxonomy" id="2615184"/>
    <lineage>
        <taxon>Bacteria</taxon>
        <taxon>Bacillati</taxon>
        <taxon>Actinomycetota</taxon>
        <taxon>Actinomycetes</taxon>
        <taxon>Micrococcales</taxon>
        <taxon>Microbacteriaceae</taxon>
        <taxon>Microbacterium</taxon>
    </lineage>
</organism>
<evidence type="ECO:0000313" key="2">
    <source>
        <dbReference type="Proteomes" id="UP000478836"/>
    </source>
</evidence>
<dbReference type="GeneID" id="77477510"/>